<evidence type="ECO:0000259" key="2">
    <source>
        <dbReference type="PROSITE" id="PS50090"/>
    </source>
</evidence>
<accession>A0A9P4IQG9</accession>
<feature type="compositionally biased region" description="Polar residues" evidence="1">
    <location>
        <begin position="55"/>
        <end position="72"/>
    </location>
</feature>
<dbReference type="EMBL" id="ML978122">
    <property type="protein sequence ID" value="KAF2103485.1"/>
    <property type="molecule type" value="Genomic_DNA"/>
</dbReference>
<evidence type="ECO:0000256" key="1">
    <source>
        <dbReference type="SAM" id="MobiDB-lite"/>
    </source>
</evidence>
<feature type="domain" description="Myb-like" evidence="2">
    <location>
        <begin position="405"/>
        <end position="452"/>
    </location>
</feature>
<comment type="caution">
    <text evidence="3">The sequence shown here is derived from an EMBL/GenBank/DDBJ whole genome shotgun (WGS) entry which is preliminary data.</text>
</comment>
<dbReference type="PANTHER" id="PTHR45614:SF300">
    <property type="entry name" value="MYB TRANSCRIPTION FACTOR"/>
    <property type="match status" value="1"/>
</dbReference>
<evidence type="ECO:0000313" key="4">
    <source>
        <dbReference type="Proteomes" id="UP000799772"/>
    </source>
</evidence>
<name>A0A9P4IQG9_9PEZI</name>
<feature type="domain" description="Myb-like" evidence="2">
    <location>
        <begin position="109"/>
        <end position="155"/>
    </location>
</feature>
<protein>
    <recommendedName>
        <fullName evidence="2">Myb-like domain-containing protein</fullName>
    </recommendedName>
</protein>
<reference evidence="3" key="1">
    <citation type="journal article" date="2020" name="Stud. Mycol.">
        <title>101 Dothideomycetes genomes: a test case for predicting lifestyles and emergence of pathogens.</title>
        <authorList>
            <person name="Haridas S."/>
            <person name="Albert R."/>
            <person name="Binder M."/>
            <person name="Bloem J."/>
            <person name="Labutti K."/>
            <person name="Salamov A."/>
            <person name="Andreopoulos B."/>
            <person name="Baker S."/>
            <person name="Barry K."/>
            <person name="Bills G."/>
            <person name="Bluhm B."/>
            <person name="Cannon C."/>
            <person name="Castanera R."/>
            <person name="Culley D."/>
            <person name="Daum C."/>
            <person name="Ezra D."/>
            <person name="Gonzalez J."/>
            <person name="Henrissat B."/>
            <person name="Kuo A."/>
            <person name="Liang C."/>
            <person name="Lipzen A."/>
            <person name="Lutzoni F."/>
            <person name="Magnuson J."/>
            <person name="Mondo S."/>
            <person name="Nolan M."/>
            <person name="Ohm R."/>
            <person name="Pangilinan J."/>
            <person name="Park H.-J."/>
            <person name="Ramirez L."/>
            <person name="Alfaro M."/>
            <person name="Sun H."/>
            <person name="Tritt A."/>
            <person name="Yoshinaga Y."/>
            <person name="Zwiers L.-H."/>
            <person name="Turgeon B."/>
            <person name="Goodwin S."/>
            <person name="Spatafora J."/>
            <person name="Crous P."/>
            <person name="Grigoriev I."/>
        </authorList>
    </citation>
    <scope>NUCLEOTIDE SEQUENCE</scope>
    <source>
        <strain evidence="3">CBS 133067</strain>
    </source>
</reference>
<dbReference type="AlphaFoldDB" id="A0A9P4IQG9"/>
<feature type="compositionally biased region" description="Low complexity" evidence="1">
    <location>
        <begin position="182"/>
        <end position="191"/>
    </location>
</feature>
<dbReference type="OrthoDB" id="2143914at2759"/>
<dbReference type="SUPFAM" id="SSF46689">
    <property type="entry name" value="Homeodomain-like"/>
    <property type="match status" value="3"/>
</dbReference>
<feature type="domain" description="Myb-like" evidence="2">
    <location>
        <begin position="196"/>
        <end position="250"/>
    </location>
</feature>
<proteinExistence type="predicted"/>
<sequence>MANVNDNGKRRRSPISDYPTPQSMIEQPDSPISGKPSQAFKSPLEGKRSKPVIAEQQQDASSNRKVSKTQPSVPLHMNLRGATSRTPTRPFEQPVISKGHQVKSQQPHFTPEEDATLIDLKENHNLGWAAVAAIFKKKYPERTEKAIAQRYQRSLAPDKRNHTAAKPTPAKPARAKPPPAKPALAKSTPLKSILKKSTPKGPNFTQEEDETIVSLRENQKLSWGNITVAFNTTHPTRTEKAITQRYQQHLAPHNRTDPSMMKSALSGPSFTKEQDDTILFVRDQVGLVGKQLTEEYNYWCPEPQRTQSAIESRYNRVLSPAAVAKASSKTVSFSSGAHFTPEEDSTIVDLKENHDGWTWLEIAVEYAKKHPGRSHRGLAARYQTHLAPEKRLAPGTEAGALLGAPFSQEEDNTIIRLRETRGLQWKEVTEEFCRLHPRRPQRHILGRYRKHLSKANRGAVDESGDIMMLESSTPDSSPPAPNLPRELLDGRIPTFAPVDPVLELDGFLHGSPNEFLPVAPAGLRDSLDEDPSEFVEGFKFQNDEFSRLAPAPVLIPTRSQYSQADFDNAQKILRQSIKGGQLAETRAEYLTKRVSNERYTDETKIGNIVGNVFKEVIDCEQFNHNMDRWDLNKSDEGVKHGRKLRTRKERKSD</sequence>
<dbReference type="InterPro" id="IPR001005">
    <property type="entry name" value="SANT/Myb"/>
</dbReference>
<dbReference type="SMART" id="SM00717">
    <property type="entry name" value="SANT"/>
    <property type="match status" value="4"/>
</dbReference>
<keyword evidence="4" id="KW-1185">Reference proteome</keyword>
<dbReference type="InterPro" id="IPR050560">
    <property type="entry name" value="MYB_TF"/>
</dbReference>
<feature type="region of interest" description="Disordered" evidence="1">
    <location>
        <begin position="151"/>
        <end position="208"/>
    </location>
</feature>
<dbReference type="InterPro" id="IPR009057">
    <property type="entry name" value="Homeodomain-like_sf"/>
</dbReference>
<dbReference type="Pfam" id="PF13921">
    <property type="entry name" value="Myb_DNA-bind_6"/>
    <property type="match status" value="2"/>
</dbReference>
<dbReference type="GO" id="GO:0000981">
    <property type="term" value="F:DNA-binding transcription factor activity, RNA polymerase II-specific"/>
    <property type="evidence" value="ECO:0007669"/>
    <property type="project" value="TreeGrafter"/>
</dbReference>
<dbReference type="Gene3D" id="1.10.10.60">
    <property type="entry name" value="Homeodomain-like"/>
    <property type="match status" value="3"/>
</dbReference>
<feature type="region of interest" description="Disordered" evidence="1">
    <location>
        <begin position="1"/>
        <end position="109"/>
    </location>
</feature>
<dbReference type="GO" id="GO:0000978">
    <property type="term" value="F:RNA polymerase II cis-regulatory region sequence-specific DNA binding"/>
    <property type="evidence" value="ECO:0007669"/>
    <property type="project" value="TreeGrafter"/>
</dbReference>
<dbReference type="GO" id="GO:0005634">
    <property type="term" value="C:nucleus"/>
    <property type="evidence" value="ECO:0007669"/>
    <property type="project" value="TreeGrafter"/>
</dbReference>
<dbReference type="PANTHER" id="PTHR45614">
    <property type="entry name" value="MYB PROTEIN-RELATED"/>
    <property type="match status" value="1"/>
</dbReference>
<dbReference type="PROSITE" id="PS50090">
    <property type="entry name" value="MYB_LIKE"/>
    <property type="match status" value="3"/>
</dbReference>
<organism evidence="3 4">
    <name type="scientific">Rhizodiscina lignyota</name>
    <dbReference type="NCBI Taxonomy" id="1504668"/>
    <lineage>
        <taxon>Eukaryota</taxon>
        <taxon>Fungi</taxon>
        <taxon>Dikarya</taxon>
        <taxon>Ascomycota</taxon>
        <taxon>Pezizomycotina</taxon>
        <taxon>Dothideomycetes</taxon>
        <taxon>Pleosporomycetidae</taxon>
        <taxon>Aulographales</taxon>
        <taxon>Rhizodiscinaceae</taxon>
        <taxon>Rhizodiscina</taxon>
    </lineage>
</organism>
<dbReference type="Proteomes" id="UP000799772">
    <property type="component" value="Unassembled WGS sequence"/>
</dbReference>
<evidence type="ECO:0000313" key="3">
    <source>
        <dbReference type="EMBL" id="KAF2103485.1"/>
    </source>
</evidence>
<dbReference type="CDD" id="cd00167">
    <property type="entry name" value="SANT"/>
    <property type="match status" value="2"/>
</dbReference>
<gene>
    <name evidence="3" type="ORF">NA57DRAFT_72460</name>
</gene>